<gene>
    <name evidence="5" type="ORF">INT43_000117</name>
</gene>
<keyword evidence="6" id="KW-1185">Reference proteome</keyword>
<reference evidence="5" key="1">
    <citation type="submission" date="2020-12" db="EMBL/GenBank/DDBJ databases">
        <title>Metabolic potential, ecology and presence of endohyphal bacteria is reflected in genomic diversity of Mucoromycotina.</title>
        <authorList>
            <person name="Muszewska A."/>
            <person name="Okrasinska A."/>
            <person name="Steczkiewicz K."/>
            <person name="Drgas O."/>
            <person name="Orlowska M."/>
            <person name="Perlinska-Lenart U."/>
            <person name="Aleksandrzak-Piekarczyk T."/>
            <person name="Szatraj K."/>
            <person name="Zielenkiewicz U."/>
            <person name="Pilsyk S."/>
            <person name="Malc E."/>
            <person name="Mieczkowski P."/>
            <person name="Kruszewska J.S."/>
            <person name="Biernat P."/>
            <person name="Pawlowska J."/>
        </authorList>
    </citation>
    <scope>NUCLEOTIDE SEQUENCE</scope>
    <source>
        <strain evidence="5">WA0000067209</strain>
    </source>
</reference>
<dbReference type="Gene3D" id="2.130.10.10">
    <property type="entry name" value="YVTN repeat-like/Quinoprotein amine dehydrogenase"/>
    <property type="match status" value="1"/>
</dbReference>
<dbReference type="InterPro" id="IPR001680">
    <property type="entry name" value="WD40_rpt"/>
</dbReference>
<dbReference type="GO" id="GO:0034657">
    <property type="term" value="C:GID complex"/>
    <property type="evidence" value="ECO:0007669"/>
    <property type="project" value="TreeGrafter"/>
</dbReference>
<evidence type="ECO:0000256" key="1">
    <source>
        <dbReference type="ARBA" id="ARBA00022574"/>
    </source>
</evidence>
<feature type="repeat" description="WD" evidence="3">
    <location>
        <begin position="280"/>
        <end position="312"/>
    </location>
</feature>
<dbReference type="InterPro" id="IPR019775">
    <property type="entry name" value="WD40_repeat_CS"/>
</dbReference>
<dbReference type="SMART" id="SM00668">
    <property type="entry name" value="CTLH"/>
    <property type="match status" value="1"/>
</dbReference>
<dbReference type="SMART" id="SM00320">
    <property type="entry name" value="WD40"/>
    <property type="match status" value="7"/>
</dbReference>
<dbReference type="Pfam" id="PF21889">
    <property type="entry name" value="TPR1-like_2nd"/>
    <property type="match status" value="1"/>
</dbReference>
<proteinExistence type="predicted"/>
<dbReference type="InterPro" id="IPR051350">
    <property type="entry name" value="WD_repeat-ST_regulator"/>
</dbReference>
<dbReference type="PROSITE" id="PS00678">
    <property type="entry name" value="WD_REPEATS_1"/>
    <property type="match status" value="1"/>
</dbReference>
<evidence type="ECO:0000256" key="2">
    <source>
        <dbReference type="ARBA" id="ARBA00022737"/>
    </source>
</evidence>
<feature type="repeat" description="WD" evidence="3">
    <location>
        <begin position="238"/>
        <end position="279"/>
    </location>
</feature>
<dbReference type="GO" id="GO:0043161">
    <property type="term" value="P:proteasome-mediated ubiquitin-dependent protein catabolic process"/>
    <property type="evidence" value="ECO:0007669"/>
    <property type="project" value="TreeGrafter"/>
</dbReference>
<dbReference type="PROSITE" id="PS50082">
    <property type="entry name" value="WD_REPEATS_2"/>
    <property type="match status" value="4"/>
</dbReference>
<keyword evidence="2" id="KW-0677">Repeat</keyword>
<sequence length="522" mass="59294">MRTLTNPASDSLTNGHTEWVQLSENGNRQVKKHELVRLMVQSLRDLGYSTSATALEKESGYLLESAPVIQFRQGVLEGDWARVDELLPSLQLKDDAHTVELKFLLRRQNYLELLEVRELKRAIHVLRNELAPLQFNTEELHALSSLIMCSTAEELLKNANWDGKDGTSRQQLLVKLQRFISPTVMVPEHRLNTLLHQSFDQQLNYCLYHNNDEENFSLYSDHVCDSDHCFPSKTVKVLENHTDEVWYVAFSNNGRYLASVSKDQTCVVWNMSTFEVTAKLTGHSDGISYCAWSPDDSMLLTCGSDNVVRLWDPLTGGLVGAYKKHTDQVTSCAWLPDGEHFITGAMDKCLYLWDTAGNVLYTWPAQRIMDMAISKDGTRMVTITYEKKIAVYDLINLKPFYSWELSEEHSITSISLSDDGRLALVNVSSQELHLWDLDTKKLVNKYQGQKQVDNVIRSTFGGFNQAFVLSGSEDHNVYVWNRKHGTLLQVLEGHSAMVNSVSWSPTNPNIFASASDDKTVRM</sequence>
<evidence type="ECO:0000313" key="5">
    <source>
        <dbReference type="EMBL" id="KAG2172770.1"/>
    </source>
</evidence>
<dbReference type="InterPro" id="IPR006594">
    <property type="entry name" value="LisH"/>
</dbReference>
<dbReference type="EMBL" id="JAEPQZ010000016">
    <property type="protein sequence ID" value="KAG2172770.1"/>
    <property type="molecule type" value="Genomic_DNA"/>
</dbReference>
<evidence type="ECO:0000313" key="6">
    <source>
        <dbReference type="Proteomes" id="UP000654370"/>
    </source>
</evidence>
<dbReference type="PANTHER" id="PTHR22838:SF0">
    <property type="entry name" value="WD REPEAT-CONTAINING PROTEIN 26"/>
    <property type="match status" value="1"/>
</dbReference>
<feature type="domain" description="CTLH" evidence="4">
    <location>
        <begin position="70"/>
        <end position="121"/>
    </location>
</feature>
<dbReference type="AlphaFoldDB" id="A0A8H7PF58"/>
<dbReference type="PROSITE" id="PS50897">
    <property type="entry name" value="CTLH"/>
    <property type="match status" value="1"/>
</dbReference>
<dbReference type="InterPro" id="IPR015943">
    <property type="entry name" value="WD40/YVTN_repeat-like_dom_sf"/>
</dbReference>
<organism evidence="5 6">
    <name type="scientific">Mortierella isabellina</name>
    <name type="common">Filamentous fungus</name>
    <name type="synonym">Umbelopsis isabellina</name>
    <dbReference type="NCBI Taxonomy" id="91625"/>
    <lineage>
        <taxon>Eukaryota</taxon>
        <taxon>Fungi</taxon>
        <taxon>Fungi incertae sedis</taxon>
        <taxon>Mucoromycota</taxon>
        <taxon>Mucoromycotina</taxon>
        <taxon>Umbelopsidomycetes</taxon>
        <taxon>Umbelopsidales</taxon>
        <taxon>Umbelopsidaceae</taxon>
        <taxon>Umbelopsis</taxon>
    </lineage>
</organism>
<feature type="repeat" description="WD" evidence="3">
    <location>
        <begin position="491"/>
        <end position="522"/>
    </location>
</feature>
<dbReference type="PROSITE" id="PS50294">
    <property type="entry name" value="WD_REPEATS_REGION"/>
    <property type="match status" value="4"/>
</dbReference>
<evidence type="ECO:0000259" key="4">
    <source>
        <dbReference type="PROSITE" id="PS50897"/>
    </source>
</evidence>
<evidence type="ECO:0000256" key="3">
    <source>
        <dbReference type="PROSITE-ProRule" id="PRU00221"/>
    </source>
</evidence>
<dbReference type="SUPFAM" id="SSF50978">
    <property type="entry name" value="WD40 repeat-like"/>
    <property type="match status" value="1"/>
</dbReference>
<feature type="repeat" description="WD" evidence="3">
    <location>
        <begin position="322"/>
        <end position="354"/>
    </location>
</feature>
<dbReference type="Pfam" id="PF00400">
    <property type="entry name" value="WD40"/>
    <property type="match status" value="4"/>
</dbReference>
<dbReference type="InterPro" id="IPR036322">
    <property type="entry name" value="WD40_repeat_dom_sf"/>
</dbReference>
<name>A0A8H7PF58_MORIS</name>
<keyword evidence="1 3" id="KW-0853">WD repeat</keyword>
<protein>
    <recommendedName>
        <fullName evidence="4">CTLH domain-containing protein</fullName>
    </recommendedName>
</protein>
<dbReference type="OrthoDB" id="972532at2759"/>
<accession>A0A8H7PF58</accession>
<dbReference type="CDD" id="cd00200">
    <property type="entry name" value="WD40"/>
    <property type="match status" value="1"/>
</dbReference>
<dbReference type="Proteomes" id="UP000654370">
    <property type="component" value="Unassembled WGS sequence"/>
</dbReference>
<dbReference type="InterPro" id="IPR054080">
    <property type="entry name" value="TPR1-like_2nd"/>
</dbReference>
<dbReference type="Pfam" id="PF23627">
    <property type="entry name" value="LisH_WDR26"/>
    <property type="match status" value="1"/>
</dbReference>
<comment type="caution">
    <text evidence="5">The sequence shown here is derived from an EMBL/GenBank/DDBJ whole genome shotgun (WGS) entry which is preliminary data.</text>
</comment>
<dbReference type="InterPro" id="IPR006595">
    <property type="entry name" value="CTLH_C"/>
</dbReference>
<dbReference type="PANTHER" id="PTHR22838">
    <property type="entry name" value="WD REPEAT PROTEIN 26-RELATED"/>
    <property type="match status" value="1"/>
</dbReference>
<dbReference type="PROSITE" id="PS50896">
    <property type="entry name" value="LISH"/>
    <property type="match status" value="1"/>
</dbReference>